<name>A0A6A4HFW7_9AGAR</name>
<dbReference type="OrthoDB" id="5570013at2759"/>
<dbReference type="AlphaFoldDB" id="A0A6A4HFW7"/>
<protein>
    <submittedName>
        <fullName evidence="1">Uncharacterized protein</fullName>
    </submittedName>
</protein>
<evidence type="ECO:0000313" key="2">
    <source>
        <dbReference type="Proteomes" id="UP000799118"/>
    </source>
</evidence>
<proteinExistence type="predicted"/>
<dbReference type="EMBL" id="ML769508">
    <property type="protein sequence ID" value="KAE9396766.1"/>
    <property type="molecule type" value="Genomic_DNA"/>
</dbReference>
<gene>
    <name evidence="1" type="ORF">BT96DRAFT_977318</name>
</gene>
<dbReference type="Proteomes" id="UP000799118">
    <property type="component" value="Unassembled WGS sequence"/>
</dbReference>
<sequence>MSTPSCSDWPVPPGLTLDNDASWSTIAPSQRKFEAREAVFLFPASSADRLFCISRGDLASGTFQMTQSDQGDADCVSMKVIIEYYPAHVFDLVKVCELKRKENQYGIGILTRKRPSRFSGAHFQAKVVVTLPKSGTDVLKLKSFETDMPLFPHQLDNLASTVHFRSISLRTSNVPILVESFSARRANIETSNAPVEGSFSASSSLNLITSNSHIRASVFLQNMDAANFSELTMKSSNGPIAASIILSLDPRSATAQSQSQASTERGGNFSVNATTQNGPLTLTFPSAPRSCNLQLRASGSLGPADVSPPKTYEGAFECKHPWHILRLALGTEVEDDSRDSDCWYLNRMEIQRSGDGFVLVTKEGGAETSR</sequence>
<reference evidence="1" key="1">
    <citation type="journal article" date="2019" name="Environ. Microbiol.">
        <title>Fungal ecological strategies reflected in gene transcription - a case study of two litter decomposers.</title>
        <authorList>
            <person name="Barbi F."/>
            <person name="Kohler A."/>
            <person name="Barry K."/>
            <person name="Baskaran P."/>
            <person name="Daum C."/>
            <person name="Fauchery L."/>
            <person name="Ihrmark K."/>
            <person name="Kuo A."/>
            <person name="LaButti K."/>
            <person name="Lipzen A."/>
            <person name="Morin E."/>
            <person name="Grigoriev I.V."/>
            <person name="Henrissat B."/>
            <person name="Lindahl B."/>
            <person name="Martin F."/>
        </authorList>
    </citation>
    <scope>NUCLEOTIDE SEQUENCE</scope>
    <source>
        <strain evidence="1">JB14</strain>
    </source>
</reference>
<evidence type="ECO:0000313" key="1">
    <source>
        <dbReference type="EMBL" id="KAE9396766.1"/>
    </source>
</evidence>
<keyword evidence="2" id="KW-1185">Reference proteome</keyword>
<organism evidence="1 2">
    <name type="scientific">Gymnopus androsaceus JB14</name>
    <dbReference type="NCBI Taxonomy" id="1447944"/>
    <lineage>
        <taxon>Eukaryota</taxon>
        <taxon>Fungi</taxon>
        <taxon>Dikarya</taxon>
        <taxon>Basidiomycota</taxon>
        <taxon>Agaricomycotina</taxon>
        <taxon>Agaricomycetes</taxon>
        <taxon>Agaricomycetidae</taxon>
        <taxon>Agaricales</taxon>
        <taxon>Marasmiineae</taxon>
        <taxon>Omphalotaceae</taxon>
        <taxon>Gymnopus</taxon>
    </lineage>
</organism>
<accession>A0A6A4HFW7</accession>